<dbReference type="Proteomes" id="UP000235682">
    <property type="component" value="Unassembled WGS sequence"/>
</dbReference>
<name>A0A2N6SPN0_9LACT</name>
<keyword evidence="4" id="KW-0067">ATP-binding</keyword>
<dbReference type="OrthoDB" id="9801549at2"/>
<proteinExistence type="predicted"/>
<keyword evidence="8" id="KW-1185">Reference proteome</keyword>
<organism evidence="7 8">
    <name type="scientific">Dolosicoccus paucivorans</name>
    <dbReference type="NCBI Taxonomy" id="84521"/>
    <lineage>
        <taxon>Bacteria</taxon>
        <taxon>Bacillati</taxon>
        <taxon>Bacillota</taxon>
        <taxon>Bacilli</taxon>
        <taxon>Lactobacillales</taxon>
        <taxon>Aerococcaceae</taxon>
        <taxon>Dolosicoccus</taxon>
    </lineage>
</organism>
<dbReference type="GO" id="GO:0005524">
    <property type="term" value="F:ATP binding"/>
    <property type="evidence" value="ECO:0007669"/>
    <property type="project" value="UniProtKB-KW"/>
</dbReference>
<evidence type="ECO:0000256" key="3">
    <source>
        <dbReference type="ARBA" id="ARBA00022755"/>
    </source>
</evidence>
<evidence type="ECO:0000256" key="5">
    <source>
        <dbReference type="ARBA" id="ARBA00048475"/>
    </source>
</evidence>
<dbReference type="STRING" id="84521.SAMN04487994_100744"/>
<dbReference type="InterPro" id="IPR028923">
    <property type="entry name" value="SAICAR_synt/ADE2_N"/>
</dbReference>
<comment type="caution">
    <text evidence="7">The sequence shown here is derived from an EMBL/GenBank/DDBJ whole genome shotgun (WGS) entry which is preliminary data.</text>
</comment>
<evidence type="ECO:0000256" key="1">
    <source>
        <dbReference type="ARBA" id="ARBA00022598"/>
    </source>
</evidence>
<gene>
    <name evidence="7" type="ORF">CJ205_01625</name>
</gene>
<sequence length="227" mass="25783">MEKVYSGRIKDILKDKEGNVFLYFKDQVADEQGMSEVDTVAEVVDWEGAGESRLKSSIYFFNLLDKIGVPHHFIEADLDERLMKVKPATVFGHGTEVFARHRAMGTFYRRFDKYLRRGEELKQCAVEVKVKDPYREKAIIAPGVAEALGIFTKEEYNAIEEIALTVAQAVKEDLAQYDLELYDIKLEMGRLEDGTVAVIDEIAGEDMRVFKGPQFVPADQLVKHLGL</sequence>
<dbReference type="UniPathway" id="UPA00074">
    <property type="reaction ID" value="UER00131"/>
</dbReference>
<dbReference type="GO" id="GO:0004639">
    <property type="term" value="F:phosphoribosylaminoimidazolesuccinocarboxamide synthase activity"/>
    <property type="evidence" value="ECO:0007669"/>
    <property type="project" value="UniProtKB-EC"/>
</dbReference>
<comment type="catalytic activity">
    <reaction evidence="5">
        <text>5-amino-1-(5-phospho-D-ribosyl)imidazole-4-carboxylate + L-aspartate + ATP = (2S)-2-[5-amino-1-(5-phospho-beta-D-ribosyl)imidazole-4-carboxamido]succinate + ADP + phosphate + 2 H(+)</text>
        <dbReference type="Rhea" id="RHEA:22628"/>
        <dbReference type="ChEBI" id="CHEBI:15378"/>
        <dbReference type="ChEBI" id="CHEBI:29991"/>
        <dbReference type="ChEBI" id="CHEBI:30616"/>
        <dbReference type="ChEBI" id="CHEBI:43474"/>
        <dbReference type="ChEBI" id="CHEBI:58443"/>
        <dbReference type="ChEBI" id="CHEBI:77657"/>
        <dbReference type="ChEBI" id="CHEBI:456216"/>
        <dbReference type="EC" id="6.3.2.6"/>
    </reaction>
</comment>
<evidence type="ECO:0000313" key="8">
    <source>
        <dbReference type="Proteomes" id="UP000235682"/>
    </source>
</evidence>
<evidence type="ECO:0000259" key="6">
    <source>
        <dbReference type="Pfam" id="PF01259"/>
    </source>
</evidence>
<keyword evidence="2" id="KW-0547">Nucleotide-binding</keyword>
<evidence type="ECO:0000256" key="2">
    <source>
        <dbReference type="ARBA" id="ARBA00022741"/>
    </source>
</evidence>
<keyword evidence="3" id="KW-0658">Purine biosynthesis</keyword>
<dbReference type="EMBL" id="PNHE01000003">
    <property type="protein sequence ID" value="PMC59031.1"/>
    <property type="molecule type" value="Genomic_DNA"/>
</dbReference>
<keyword evidence="1" id="KW-0436">Ligase</keyword>
<accession>A0A2N6SPN0</accession>
<reference evidence="7 8" key="1">
    <citation type="submission" date="2017-09" db="EMBL/GenBank/DDBJ databases">
        <title>Bacterial strain isolated from the female urinary microbiota.</title>
        <authorList>
            <person name="Thomas-White K."/>
            <person name="Kumar N."/>
            <person name="Forster S."/>
            <person name="Putonti C."/>
            <person name="Lawley T."/>
            <person name="Wolfe A.J."/>
        </authorList>
    </citation>
    <scope>NUCLEOTIDE SEQUENCE [LARGE SCALE GENOMIC DNA]</scope>
    <source>
        <strain evidence="7 8">UMB0852</strain>
    </source>
</reference>
<feature type="domain" description="SAICAR synthetase/ADE2 N-terminal" evidence="6">
    <location>
        <begin position="3"/>
        <end position="211"/>
    </location>
</feature>
<protein>
    <submittedName>
        <fullName evidence="7">Phosphoribosylaminoimidazolesuccinocarboxamide synthase</fullName>
    </submittedName>
</protein>
<dbReference type="Gene3D" id="3.30.470.20">
    <property type="entry name" value="ATP-grasp fold, B domain"/>
    <property type="match status" value="1"/>
</dbReference>
<evidence type="ECO:0000313" key="7">
    <source>
        <dbReference type="EMBL" id="PMC59031.1"/>
    </source>
</evidence>
<dbReference type="Gene3D" id="3.30.200.20">
    <property type="entry name" value="Phosphorylase Kinase, domain 1"/>
    <property type="match status" value="1"/>
</dbReference>
<dbReference type="Pfam" id="PF01259">
    <property type="entry name" value="SAICAR_synt"/>
    <property type="match status" value="1"/>
</dbReference>
<evidence type="ECO:0000256" key="4">
    <source>
        <dbReference type="ARBA" id="ARBA00022840"/>
    </source>
</evidence>
<dbReference type="AlphaFoldDB" id="A0A2N6SPN0"/>
<dbReference type="SUPFAM" id="SSF56104">
    <property type="entry name" value="SAICAR synthase-like"/>
    <property type="match status" value="1"/>
</dbReference>
<dbReference type="RefSeq" id="WP_102227333.1">
    <property type="nucleotide sequence ID" value="NZ_PNFY01000002.1"/>
</dbReference>
<dbReference type="GO" id="GO:0006189">
    <property type="term" value="P:'de novo' IMP biosynthetic process"/>
    <property type="evidence" value="ECO:0007669"/>
    <property type="project" value="UniProtKB-UniPathway"/>
</dbReference>